<evidence type="ECO:0000256" key="2">
    <source>
        <dbReference type="ARBA" id="ARBA00023136"/>
    </source>
</evidence>
<sequence>MGRLRWRRWLLIVAGYLVAVAFIALSAVAGWMYWDRVQTRGEQEARAVLPAKAAKEIPEVFAYDYQTVERSLSAAYPLLTPDYRAEFQKSANNQIIPEAKKREVVVQANVVGVGVMSAKRESASVMVFMNRTVTDKSRQPLYDGSRLRVDFKKVGKQWLIAYITPI</sequence>
<dbReference type="AlphaFoldDB" id="A0A051TSA0"/>
<comment type="subcellular location">
    <subcellularLocation>
        <location evidence="1">Membrane</location>
    </subcellularLocation>
</comment>
<keyword evidence="2 3" id="KW-0472">Membrane</keyword>
<protein>
    <recommendedName>
        <fullName evidence="6">Mammalian cell entry protein</fullName>
    </recommendedName>
</protein>
<dbReference type="PATRIC" id="fig|1324261.3.peg.5297"/>
<organism evidence="4 5">
    <name type="scientific">Mycobacterium [tuberculosis] TKK-01-0051</name>
    <dbReference type="NCBI Taxonomy" id="1324261"/>
    <lineage>
        <taxon>Bacteria</taxon>
        <taxon>Bacillati</taxon>
        <taxon>Actinomycetota</taxon>
        <taxon>Actinomycetes</taxon>
        <taxon>Mycobacteriales</taxon>
        <taxon>Mycobacteriaceae</taxon>
        <taxon>Mycobacterium</taxon>
        <taxon>Mycobacterium avium complex (MAC)</taxon>
    </lineage>
</organism>
<evidence type="ECO:0000313" key="5">
    <source>
        <dbReference type="Proteomes" id="UP000025947"/>
    </source>
</evidence>
<evidence type="ECO:0000256" key="3">
    <source>
        <dbReference type="SAM" id="Phobius"/>
    </source>
</evidence>
<keyword evidence="5" id="KW-1185">Reference proteome</keyword>
<feature type="transmembrane region" description="Helical" evidence="3">
    <location>
        <begin position="9"/>
        <end position="34"/>
    </location>
</feature>
<name>A0A051TSA0_9MYCO</name>
<dbReference type="HOGENOM" id="CLU_072301_3_2_11"/>
<evidence type="ECO:0008006" key="6">
    <source>
        <dbReference type="Google" id="ProtNLM"/>
    </source>
</evidence>
<comment type="caution">
    <text evidence="4">The sequence shown here is derived from an EMBL/GenBank/DDBJ whole genome shotgun (WGS) entry which is preliminary data.</text>
</comment>
<dbReference type="GO" id="GO:0016020">
    <property type="term" value="C:membrane"/>
    <property type="evidence" value="ECO:0007669"/>
    <property type="project" value="UniProtKB-SubCell"/>
</dbReference>
<keyword evidence="3" id="KW-0812">Transmembrane</keyword>
<gene>
    <name evidence="4" type="ORF">K875_05257</name>
</gene>
<dbReference type="Proteomes" id="UP000025947">
    <property type="component" value="Unassembled WGS sequence"/>
</dbReference>
<keyword evidence="3" id="KW-1133">Transmembrane helix</keyword>
<accession>A0A051TSA0</accession>
<reference evidence="4 5" key="1">
    <citation type="submission" date="2014-04" db="EMBL/GenBank/DDBJ databases">
        <title>The Genome Sequence of Mycobacterium tuberculosis TKK-01-0051.</title>
        <authorList>
            <consortium name="The Broad Institute Genomics Platform"/>
            <consortium name="The Broad Institute Genome Sequencing Center for Infectious Disease"/>
            <person name="Earl A.M."/>
            <person name="Cohen K."/>
            <person name="Pym A."/>
            <person name="Bishai W."/>
            <person name="Maharaj K."/>
            <person name="Desjardins C."/>
            <person name="Abeel T."/>
            <person name="Young S."/>
            <person name="Zeng Q."/>
            <person name="Gargeya S."/>
            <person name="Abouelleil A."/>
            <person name="Alvarado L."/>
            <person name="Chapman S.B."/>
            <person name="Gainer-Dewar J."/>
            <person name="Goldberg J."/>
            <person name="Griggs A."/>
            <person name="Gujja S."/>
            <person name="Hansen M."/>
            <person name="Howarth C."/>
            <person name="Imamovic A."/>
            <person name="Larimer J."/>
            <person name="Murphy C."/>
            <person name="Naylor J."/>
            <person name="Pearson M."/>
            <person name="Poon T.W."/>
            <person name="Priest M."/>
            <person name="Roberts A."/>
            <person name="Saif S."/>
            <person name="Shea T."/>
            <person name="Sykes S."/>
            <person name="Wortman J."/>
            <person name="Nusbaum C."/>
            <person name="Birren B."/>
        </authorList>
    </citation>
    <scope>NUCLEOTIDE SEQUENCE [LARGE SCALE GENOMIC DNA]</scope>
    <source>
        <strain evidence="4 5">TKK-01-0051</strain>
    </source>
</reference>
<dbReference type="PANTHER" id="PTHR37042">
    <property type="entry name" value="OUTER MEMBRANE PROTEIN RV1973"/>
    <property type="match status" value="1"/>
</dbReference>
<proteinExistence type="predicted"/>
<dbReference type="PANTHER" id="PTHR37042:SF4">
    <property type="entry name" value="OUTER MEMBRANE PROTEIN RV1973"/>
    <property type="match status" value="1"/>
</dbReference>
<dbReference type="EMBL" id="JLXW01000011">
    <property type="protein sequence ID" value="KBZ59690.1"/>
    <property type="molecule type" value="Genomic_DNA"/>
</dbReference>
<evidence type="ECO:0000256" key="1">
    <source>
        <dbReference type="ARBA" id="ARBA00004370"/>
    </source>
</evidence>
<evidence type="ECO:0000313" key="4">
    <source>
        <dbReference type="EMBL" id="KBZ59690.1"/>
    </source>
</evidence>